<gene>
    <name evidence="6" type="ordered locus">RPE_1942</name>
</gene>
<dbReference type="Pfam" id="PF00672">
    <property type="entry name" value="HAMP"/>
    <property type="match status" value="1"/>
</dbReference>
<dbReference type="EMBL" id="CP000463">
    <property type="protein sequence ID" value="ABJ05886.1"/>
    <property type="molecule type" value="Genomic_DNA"/>
</dbReference>
<protein>
    <recommendedName>
        <fullName evidence="1">diguanylate cyclase</fullName>
        <ecNumber evidence="1">2.7.7.65</ecNumber>
    </recommendedName>
</protein>
<dbReference type="CDD" id="cd01949">
    <property type="entry name" value="GGDEF"/>
    <property type="match status" value="1"/>
</dbReference>
<dbReference type="SMART" id="SM00304">
    <property type="entry name" value="HAMP"/>
    <property type="match status" value="1"/>
</dbReference>
<dbReference type="SUPFAM" id="SSF55073">
    <property type="entry name" value="Nucleotide cyclase"/>
    <property type="match status" value="1"/>
</dbReference>
<feature type="domain" description="GGDEF" evidence="5">
    <location>
        <begin position="318"/>
        <end position="447"/>
    </location>
</feature>
<dbReference type="Gene3D" id="3.30.70.270">
    <property type="match status" value="1"/>
</dbReference>
<dbReference type="PANTHER" id="PTHR45138:SF9">
    <property type="entry name" value="DIGUANYLATE CYCLASE DGCM-RELATED"/>
    <property type="match status" value="1"/>
</dbReference>
<sequence length="458" mass="50159">MFLNQLPIRIKISGVISFLIMAMIGVGLFGVVNMRAINADAAAIQSNWLQSVRTLGELRASVLTCRNIIREHLLSDRLEAKQAMEEQLETSIKSNVEIRNSYESLINSPAERALYVEWVQLWDDYLQGARKVLALSRDGGGLASARARELNMDTVNPIGKRADEVLKASIALNNRGADAVGKEAAAIYHSAVRSLAIILVIAVAIGVAVGVYMIRDVTSAIAAIVTPMRELAAGHLDVTVPHQGERNEIGTMADALQHFKLALIAKKADDDEAAAELRDRAKRLAVLATTDRLTGLYNRLKFDEALASEIARAKRYKTPLSLVMFDVDLFKTVNDRYGHPIGDRVLVGLSDLISSHLRETDMFARWGGEEFAILVTGSNHMEAHVVAEKLRIAITHVAFDQVGRITCSFGVTEYRDGDIPETLVDRADGALYQAKLKGRNRVELDVPPTPEANLSTAA</sequence>
<dbReference type="InterPro" id="IPR024478">
    <property type="entry name" value="HlyB_4HB_MCP"/>
</dbReference>
<accession>Q07Q98</accession>
<dbReference type="InterPro" id="IPR047347">
    <property type="entry name" value="YvaQ-like_sensor"/>
</dbReference>
<feature type="transmembrane region" description="Helical" evidence="3">
    <location>
        <begin position="195"/>
        <end position="214"/>
    </location>
</feature>
<evidence type="ECO:0000256" key="2">
    <source>
        <dbReference type="ARBA" id="ARBA00034247"/>
    </source>
</evidence>
<evidence type="ECO:0000259" key="5">
    <source>
        <dbReference type="PROSITE" id="PS50887"/>
    </source>
</evidence>
<evidence type="ECO:0000256" key="3">
    <source>
        <dbReference type="SAM" id="Phobius"/>
    </source>
</evidence>
<keyword evidence="3" id="KW-0812">Transmembrane</keyword>
<dbReference type="InterPro" id="IPR050469">
    <property type="entry name" value="Diguanylate_Cyclase"/>
</dbReference>
<name>Q07Q98_RHOP5</name>
<dbReference type="GO" id="GO:0052621">
    <property type="term" value="F:diguanylate cyclase activity"/>
    <property type="evidence" value="ECO:0007669"/>
    <property type="project" value="UniProtKB-EC"/>
</dbReference>
<keyword evidence="3" id="KW-0472">Membrane</keyword>
<dbReference type="FunFam" id="3.30.70.270:FF:000001">
    <property type="entry name" value="Diguanylate cyclase domain protein"/>
    <property type="match status" value="1"/>
</dbReference>
<dbReference type="InterPro" id="IPR000160">
    <property type="entry name" value="GGDEF_dom"/>
</dbReference>
<dbReference type="EC" id="2.7.7.65" evidence="1"/>
<dbReference type="STRING" id="316055.RPE_1942"/>
<dbReference type="HOGENOM" id="CLU_597010_0_0_5"/>
<dbReference type="Pfam" id="PF12729">
    <property type="entry name" value="4HB_MCP_1"/>
    <property type="match status" value="1"/>
</dbReference>
<evidence type="ECO:0000313" key="6">
    <source>
        <dbReference type="EMBL" id="ABJ05886.1"/>
    </source>
</evidence>
<dbReference type="KEGG" id="rpe:RPE_1942"/>
<dbReference type="InterPro" id="IPR003660">
    <property type="entry name" value="HAMP_dom"/>
</dbReference>
<evidence type="ECO:0000256" key="1">
    <source>
        <dbReference type="ARBA" id="ARBA00012528"/>
    </source>
</evidence>
<dbReference type="AlphaFoldDB" id="Q07Q98"/>
<dbReference type="Pfam" id="PF00990">
    <property type="entry name" value="GGDEF"/>
    <property type="match status" value="1"/>
</dbReference>
<dbReference type="PROSITE" id="PS50887">
    <property type="entry name" value="GGDEF"/>
    <property type="match status" value="1"/>
</dbReference>
<dbReference type="PANTHER" id="PTHR45138">
    <property type="entry name" value="REGULATORY COMPONENTS OF SENSORY TRANSDUCTION SYSTEM"/>
    <property type="match status" value="1"/>
</dbReference>
<comment type="catalytic activity">
    <reaction evidence="2">
        <text>2 GTP = 3',3'-c-di-GMP + 2 diphosphate</text>
        <dbReference type="Rhea" id="RHEA:24898"/>
        <dbReference type="ChEBI" id="CHEBI:33019"/>
        <dbReference type="ChEBI" id="CHEBI:37565"/>
        <dbReference type="ChEBI" id="CHEBI:58805"/>
        <dbReference type="EC" id="2.7.7.65"/>
    </reaction>
</comment>
<evidence type="ECO:0000259" key="4">
    <source>
        <dbReference type="PROSITE" id="PS50885"/>
    </source>
</evidence>
<dbReference type="InterPro" id="IPR043128">
    <property type="entry name" value="Rev_trsase/Diguanyl_cyclase"/>
</dbReference>
<feature type="transmembrane region" description="Helical" evidence="3">
    <location>
        <begin position="12"/>
        <end position="32"/>
    </location>
</feature>
<proteinExistence type="predicted"/>
<dbReference type="eggNOG" id="COG3706">
    <property type="taxonomic scope" value="Bacteria"/>
</dbReference>
<organism evidence="6">
    <name type="scientific">Rhodopseudomonas palustris (strain BisA53)</name>
    <dbReference type="NCBI Taxonomy" id="316055"/>
    <lineage>
        <taxon>Bacteria</taxon>
        <taxon>Pseudomonadati</taxon>
        <taxon>Pseudomonadota</taxon>
        <taxon>Alphaproteobacteria</taxon>
        <taxon>Hyphomicrobiales</taxon>
        <taxon>Nitrobacteraceae</taxon>
        <taxon>Rhodopseudomonas</taxon>
    </lineage>
</organism>
<dbReference type="CDD" id="cd06225">
    <property type="entry name" value="HAMP"/>
    <property type="match status" value="1"/>
</dbReference>
<reference evidence="6" key="1">
    <citation type="submission" date="2006-09" db="EMBL/GenBank/DDBJ databases">
        <title>Complete sequence of Rhodopseudomonas palustris BisA53.</title>
        <authorList>
            <consortium name="US DOE Joint Genome Institute"/>
            <person name="Copeland A."/>
            <person name="Lucas S."/>
            <person name="Lapidus A."/>
            <person name="Barry K."/>
            <person name="Detter J.C."/>
            <person name="Glavina del Rio T."/>
            <person name="Hammon N."/>
            <person name="Israni S."/>
            <person name="Dalin E."/>
            <person name="Tice H."/>
            <person name="Pitluck S."/>
            <person name="Chain P."/>
            <person name="Malfatti S."/>
            <person name="Shin M."/>
            <person name="Vergez L."/>
            <person name="Schmutz J."/>
            <person name="Larimer F."/>
            <person name="Land M."/>
            <person name="Hauser L."/>
            <person name="Pelletier D.A."/>
            <person name="Kyrpides N."/>
            <person name="Kim E."/>
            <person name="Harwood C.S."/>
            <person name="Oda Y."/>
            <person name="Richardson P."/>
        </authorList>
    </citation>
    <scope>NUCLEOTIDE SEQUENCE [LARGE SCALE GENOMIC DNA]</scope>
    <source>
        <strain evidence="6">BisA53</strain>
    </source>
</reference>
<dbReference type="eggNOG" id="COG0840">
    <property type="taxonomic scope" value="Bacteria"/>
</dbReference>
<dbReference type="Gene3D" id="6.10.340.10">
    <property type="match status" value="1"/>
</dbReference>
<feature type="domain" description="HAMP" evidence="4">
    <location>
        <begin position="215"/>
        <end position="268"/>
    </location>
</feature>
<dbReference type="NCBIfam" id="TIGR00254">
    <property type="entry name" value="GGDEF"/>
    <property type="match status" value="1"/>
</dbReference>
<dbReference type="PROSITE" id="PS50885">
    <property type="entry name" value="HAMP"/>
    <property type="match status" value="1"/>
</dbReference>
<dbReference type="SUPFAM" id="SSF158472">
    <property type="entry name" value="HAMP domain-like"/>
    <property type="match status" value="1"/>
</dbReference>
<keyword evidence="3" id="KW-1133">Transmembrane helix</keyword>
<dbReference type="CDD" id="cd19411">
    <property type="entry name" value="MCP2201-like_sensor"/>
    <property type="match status" value="1"/>
</dbReference>
<dbReference type="GO" id="GO:0016020">
    <property type="term" value="C:membrane"/>
    <property type="evidence" value="ECO:0007669"/>
    <property type="project" value="InterPro"/>
</dbReference>
<dbReference type="GO" id="GO:0007165">
    <property type="term" value="P:signal transduction"/>
    <property type="evidence" value="ECO:0007669"/>
    <property type="project" value="InterPro"/>
</dbReference>
<dbReference type="SMART" id="SM00267">
    <property type="entry name" value="GGDEF"/>
    <property type="match status" value="1"/>
</dbReference>
<dbReference type="InterPro" id="IPR029787">
    <property type="entry name" value="Nucleotide_cyclase"/>
</dbReference>
<dbReference type="OrthoDB" id="9814202at2"/>